<dbReference type="SUPFAM" id="SSF46785">
    <property type="entry name" value="Winged helix' DNA-binding domain"/>
    <property type="match status" value="1"/>
</dbReference>
<dbReference type="InterPro" id="IPR030489">
    <property type="entry name" value="TR_Rrf2-type_CS"/>
</dbReference>
<dbReference type="GO" id="GO:0005829">
    <property type="term" value="C:cytosol"/>
    <property type="evidence" value="ECO:0007669"/>
    <property type="project" value="TreeGrafter"/>
</dbReference>
<dbReference type="GO" id="GO:0003700">
    <property type="term" value="F:DNA-binding transcription factor activity"/>
    <property type="evidence" value="ECO:0007669"/>
    <property type="project" value="TreeGrafter"/>
</dbReference>
<organism evidence="2">
    <name type="scientific">bioreactor metagenome</name>
    <dbReference type="NCBI Taxonomy" id="1076179"/>
    <lineage>
        <taxon>unclassified sequences</taxon>
        <taxon>metagenomes</taxon>
        <taxon>ecological metagenomes</taxon>
    </lineage>
</organism>
<proteinExistence type="predicted"/>
<dbReference type="PROSITE" id="PS01332">
    <property type="entry name" value="HTH_RRF2_1"/>
    <property type="match status" value="1"/>
</dbReference>
<dbReference type="Pfam" id="PF02082">
    <property type="entry name" value="Rrf2"/>
    <property type="match status" value="1"/>
</dbReference>
<dbReference type="Gene3D" id="1.10.10.10">
    <property type="entry name" value="Winged helix-like DNA-binding domain superfamily/Winged helix DNA-binding domain"/>
    <property type="match status" value="1"/>
</dbReference>
<dbReference type="PANTHER" id="PTHR33221">
    <property type="entry name" value="WINGED HELIX-TURN-HELIX TRANSCRIPTIONAL REGULATOR, RRF2 FAMILY"/>
    <property type="match status" value="1"/>
</dbReference>
<dbReference type="PANTHER" id="PTHR33221:SF5">
    <property type="entry name" value="HTH-TYPE TRANSCRIPTIONAL REGULATOR ISCR"/>
    <property type="match status" value="1"/>
</dbReference>
<evidence type="ECO:0000256" key="1">
    <source>
        <dbReference type="ARBA" id="ARBA00023125"/>
    </source>
</evidence>
<dbReference type="NCBIfam" id="TIGR00738">
    <property type="entry name" value="rrf2_super"/>
    <property type="match status" value="1"/>
</dbReference>
<accession>A0A645FJV5</accession>
<comment type="caution">
    <text evidence="2">The sequence shown here is derived from an EMBL/GenBank/DDBJ whole genome shotgun (WGS) entry which is preliminary data.</text>
</comment>
<name>A0A645FJV5_9ZZZZ</name>
<dbReference type="InterPro" id="IPR000944">
    <property type="entry name" value="Tscrpt_reg_Rrf2"/>
</dbReference>
<reference evidence="2" key="1">
    <citation type="submission" date="2019-08" db="EMBL/GenBank/DDBJ databases">
        <authorList>
            <person name="Kucharzyk K."/>
            <person name="Murdoch R.W."/>
            <person name="Higgins S."/>
            <person name="Loffler F."/>
        </authorList>
    </citation>
    <scope>NUCLEOTIDE SEQUENCE</scope>
</reference>
<dbReference type="GO" id="GO:0003677">
    <property type="term" value="F:DNA binding"/>
    <property type="evidence" value="ECO:0007669"/>
    <property type="project" value="UniProtKB-KW"/>
</dbReference>
<evidence type="ECO:0000313" key="2">
    <source>
        <dbReference type="EMBL" id="MPN13946.1"/>
    </source>
</evidence>
<gene>
    <name evidence="2" type="primary">cymR_39</name>
    <name evidence="2" type="ORF">SDC9_161272</name>
</gene>
<keyword evidence="1" id="KW-0238">DNA-binding</keyword>
<dbReference type="PROSITE" id="PS51197">
    <property type="entry name" value="HTH_RRF2_2"/>
    <property type="match status" value="1"/>
</dbReference>
<dbReference type="AlphaFoldDB" id="A0A645FJV5"/>
<sequence length="138" mass="15810">MKLSTKTRYGLRAMIELARQYNGRTPLSIVDIASREHISERYLEQLFLKLRRQGLIESIRGPQGGYLLSRSPEEITISEIVEVLEGPIQITDCLEGTECLREGVCPARKLWVRLRESMDEVLMSTTLKDLAEDEESLE</sequence>
<dbReference type="InterPro" id="IPR036390">
    <property type="entry name" value="WH_DNA-bd_sf"/>
</dbReference>
<dbReference type="InterPro" id="IPR036388">
    <property type="entry name" value="WH-like_DNA-bd_sf"/>
</dbReference>
<protein>
    <submittedName>
        <fullName evidence="2">HTH-type transcriptional regulator CymR</fullName>
    </submittedName>
</protein>
<dbReference type="EMBL" id="VSSQ01060512">
    <property type="protein sequence ID" value="MPN13946.1"/>
    <property type="molecule type" value="Genomic_DNA"/>
</dbReference>